<keyword evidence="8" id="KW-1185">Reference proteome</keyword>
<keyword evidence="5 6" id="KW-0472">Membrane</keyword>
<evidence type="ECO:0000256" key="1">
    <source>
        <dbReference type="ARBA" id="ARBA00004651"/>
    </source>
</evidence>
<evidence type="ECO:0000256" key="5">
    <source>
        <dbReference type="ARBA" id="ARBA00023136"/>
    </source>
</evidence>
<accession>N8WZV5</accession>
<dbReference type="PATRIC" id="fig|1217710.3.peg.176"/>
<dbReference type="EMBL" id="APPE01000021">
    <property type="protein sequence ID" value="ENV00803.1"/>
    <property type="molecule type" value="Genomic_DNA"/>
</dbReference>
<gene>
    <name evidence="7" type="ORF">F969_00194</name>
</gene>
<dbReference type="Pfam" id="PF01810">
    <property type="entry name" value="LysE"/>
    <property type="match status" value="1"/>
</dbReference>
<feature type="transmembrane region" description="Helical" evidence="6">
    <location>
        <begin position="142"/>
        <end position="162"/>
    </location>
</feature>
<evidence type="ECO:0000256" key="6">
    <source>
        <dbReference type="SAM" id="Phobius"/>
    </source>
</evidence>
<evidence type="ECO:0000313" key="8">
    <source>
        <dbReference type="Proteomes" id="UP000013070"/>
    </source>
</evidence>
<feature type="transmembrane region" description="Helical" evidence="6">
    <location>
        <begin position="111"/>
        <end position="130"/>
    </location>
</feature>
<evidence type="ECO:0008006" key="9">
    <source>
        <dbReference type="Google" id="ProtNLM"/>
    </source>
</evidence>
<dbReference type="PIRSF" id="PIRSF006324">
    <property type="entry name" value="LeuE"/>
    <property type="match status" value="1"/>
</dbReference>
<dbReference type="eggNOG" id="COG1280">
    <property type="taxonomic scope" value="Bacteria"/>
</dbReference>
<keyword evidence="4 6" id="KW-1133">Transmembrane helix</keyword>
<keyword evidence="2" id="KW-1003">Cell membrane</keyword>
<sequence length="203" mass="22421">MLELLIPFFIAIILLTVTPGLDTALIIRTATVENKRKAFHAGLGIASGCLVWGILIALGVGAILSASELAFNLMKWVGAIYLVWLGLGLLFKPRKSFEIKTTKMRNENWFLKGFLTNILNPKVGIFYISFLPQFVPSTGNSTLWLLSLVSVHVSLGILWSVILITSMQSISKFLHQNGALKKIDQITGSIFILFAVKLAFTNR</sequence>
<name>N8WZV5_9GAMM</name>
<keyword evidence="3 6" id="KW-0812">Transmembrane</keyword>
<evidence type="ECO:0000256" key="3">
    <source>
        <dbReference type="ARBA" id="ARBA00022692"/>
    </source>
</evidence>
<evidence type="ECO:0000256" key="2">
    <source>
        <dbReference type="ARBA" id="ARBA00022475"/>
    </source>
</evidence>
<feature type="transmembrane region" description="Helical" evidence="6">
    <location>
        <begin position="73"/>
        <end position="91"/>
    </location>
</feature>
<proteinExistence type="predicted"/>
<comment type="subcellular location">
    <subcellularLocation>
        <location evidence="1">Cell membrane</location>
        <topology evidence="1">Multi-pass membrane protein</topology>
    </subcellularLocation>
</comment>
<dbReference type="GO" id="GO:0015171">
    <property type="term" value="F:amino acid transmembrane transporter activity"/>
    <property type="evidence" value="ECO:0007669"/>
    <property type="project" value="TreeGrafter"/>
</dbReference>
<dbReference type="InterPro" id="IPR001123">
    <property type="entry name" value="LeuE-type"/>
</dbReference>
<organism evidence="7 8">
    <name type="scientific">Acinetobacter variabilis</name>
    <dbReference type="NCBI Taxonomy" id="70346"/>
    <lineage>
        <taxon>Bacteria</taxon>
        <taxon>Pseudomonadati</taxon>
        <taxon>Pseudomonadota</taxon>
        <taxon>Gammaproteobacteria</taxon>
        <taxon>Moraxellales</taxon>
        <taxon>Moraxellaceae</taxon>
        <taxon>Acinetobacter</taxon>
    </lineage>
</organism>
<dbReference type="Proteomes" id="UP000013070">
    <property type="component" value="Unassembled WGS sequence"/>
</dbReference>
<feature type="transmembrane region" description="Helical" evidence="6">
    <location>
        <begin position="6"/>
        <end position="27"/>
    </location>
</feature>
<dbReference type="RefSeq" id="WP_004780007.1">
    <property type="nucleotide sequence ID" value="NZ_KB849395.1"/>
</dbReference>
<evidence type="ECO:0000313" key="7">
    <source>
        <dbReference type="EMBL" id="ENV00803.1"/>
    </source>
</evidence>
<dbReference type="PANTHER" id="PTHR30086:SF20">
    <property type="entry name" value="ARGININE EXPORTER PROTEIN ARGO-RELATED"/>
    <property type="match status" value="1"/>
</dbReference>
<dbReference type="HOGENOM" id="CLU_079569_3_0_6"/>
<dbReference type="AlphaFoldDB" id="N8WZV5"/>
<feature type="transmembrane region" description="Helical" evidence="6">
    <location>
        <begin position="39"/>
        <end position="67"/>
    </location>
</feature>
<dbReference type="GO" id="GO:0005886">
    <property type="term" value="C:plasma membrane"/>
    <property type="evidence" value="ECO:0007669"/>
    <property type="project" value="UniProtKB-SubCell"/>
</dbReference>
<reference evidence="7 8" key="1">
    <citation type="submission" date="2013-02" db="EMBL/GenBank/DDBJ databases">
        <title>The Genome Sequence of Acinetobacter sp. NIPH 899.</title>
        <authorList>
            <consortium name="The Broad Institute Genome Sequencing Platform"/>
            <consortium name="The Broad Institute Genome Sequencing Center for Infectious Disease"/>
            <person name="Cerqueira G."/>
            <person name="Feldgarden M."/>
            <person name="Courvalin P."/>
            <person name="Perichon B."/>
            <person name="Grillot-Courvalin C."/>
            <person name="Clermont D."/>
            <person name="Rocha E."/>
            <person name="Yoon E.-J."/>
            <person name="Nemec A."/>
            <person name="Walker B."/>
            <person name="Young S.K."/>
            <person name="Zeng Q."/>
            <person name="Gargeya S."/>
            <person name="Fitzgerald M."/>
            <person name="Haas B."/>
            <person name="Abouelleil A."/>
            <person name="Alvarado L."/>
            <person name="Arachchi H.M."/>
            <person name="Berlin A.M."/>
            <person name="Chapman S.B."/>
            <person name="Dewar J."/>
            <person name="Goldberg J."/>
            <person name="Griggs A."/>
            <person name="Gujja S."/>
            <person name="Hansen M."/>
            <person name="Howarth C."/>
            <person name="Imamovic A."/>
            <person name="Larimer J."/>
            <person name="McCowan C."/>
            <person name="Murphy C."/>
            <person name="Neiman D."/>
            <person name="Pearson M."/>
            <person name="Priest M."/>
            <person name="Roberts A."/>
            <person name="Saif S."/>
            <person name="Shea T."/>
            <person name="Sisk P."/>
            <person name="Sykes S."/>
            <person name="Wortman J."/>
            <person name="Nusbaum C."/>
            <person name="Birren B."/>
        </authorList>
    </citation>
    <scope>NUCLEOTIDE SEQUENCE [LARGE SCALE GENOMIC DNA]</scope>
    <source>
        <strain evidence="7 8">NIPH 899</strain>
    </source>
</reference>
<dbReference type="PANTHER" id="PTHR30086">
    <property type="entry name" value="ARGININE EXPORTER PROTEIN ARGO"/>
    <property type="match status" value="1"/>
</dbReference>
<evidence type="ECO:0000256" key="4">
    <source>
        <dbReference type="ARBA" id="ARBA00022989"/>
    </source>
</evidence>
<comment type="caution">
    <text evidence="7">The sequence shown here is derived from an EMBL/GenBank/DDBJ whole genome shotgun (WGS) entry which is preliminary data.</text>
</comment>
<protein>
    <recommendedName>
        <fullName evidence="9">Threonine efflux protein</fullName>
    </recommendedName>
</protein>